<dbReference type="InterPro" id="IPR011989">
    <property type="entry name" value="ARM-like"/>
</dbReference>
<evidence type="ECO:0000256" key="1">
    <source>
        <dbReference type="ARBA" id="ARBA00005462"/>
    </source>
</evidence>
<dbReference type="GO" id="GO:0007155">
    <property type="term" value="P:cell adhesion"/>
    <property type="evidence" value="ECO:0007669"/>
    <property type="project" value="InterPro"/>
</dbReference>
<sequence length="89" mass="9948">MELLHSPNDGIATYAAAVLFRISEDKSSDYRKRVSVELTHSLFKQEGGWDMVSTHTLTLTLIHTLTHTLTHTQTMTDGTVSPVFLLIGY</sequence>
<dbReference type="OrthoDB" id="195736at2759"/>
<proteinExistence type="inferred from homology"/>
<dbReference type="AlphaFoldDB" id="A0A4Z2E8L5"/>
<dbReference type="PANTHER" id="PTHR45976">
    <property type="entry name" value="ARMADILLO SEGMENT POLARITY PROTEIN"/>
    <property type="match status" value="1"/>
</dbReference>
<dbReference type="GO" id="GO:0045296">
    <property type="term" value="F:cadherin binding"/>
    <property type="evidence" value="ECO:0007669"/>
    <property type="project" value="InterPro"/>
</dbReference>
<protein>
    <submittedName>
        <fullName evidence="2">Junction plakoglobin</fullName>
    </submittedName>
</protein>
<comment type="caution">
    <text evidence="2">The sequence shown here is derived from an EMBL/GenBank/DDBJ whole genome shotgun (WGS) entry which is preliminary data.</text>
</comment>
<gene>
    <name evidence="2" type="primary">jup_1</name>
    <name evidence="2" type="ORF">EYF80_064616</name>
</gene>
<evidence type="ECO:0000313" key="3">
    <source>
        <dbReference type="Proteomes" id="UP000314294"/>
    </source>
</evidence>
<keyword evidence="3" id="KW-1185">Reference proteome</keyword>
<dbReference type="Proteomes" id="UP000314294">
    <property type="component" value="Unassembled WGS sequence"/>
</dbReference>
<evidence type="ECO:0000313" key="2">
    <source>
        <dbReference type="EMBL" id="TNN25256.1"/>
    </source>
</evidence>
<dbReference type="InterPro" id="IPR013284">
    <property type="entry name" value="Beta-catenin"/>
</dbReference>
<reference evidence="2 3" key="1">
    <citation type="submission" date="2019-03" db="EMBL/GenBank/DDBJ databases">
        <title>First draft genome of Liparis tanakae, snailfish: a comprehensive survey of snailfish specific genes.</title>
        <authorList>
            <person name="Kim W."/>
            <person name="Song I."/>
            <person name="Jeong J.-H."/>
            <person name="Kim D."/>
            <person name="Kim S."/>
            <person name="Ryu S."/>
            <person name="Song J.Y."/>
            <person name="Lee S.K."/>
        </authorList>
    </citation>
    <scope>NUCLEOTIDE SEQUENCE [LARGE SCALE GENOMIC DNA]</scope>
    <source>
        <tissue evidence="2">Muscle</tissue>
    </source>
</reference>
<organism evidence="2 3">
    <name type="scientific">Liparis tanakae</name>
    <name type="common">Tanaka's snailfish</name>
    <dbReference type="NCBI Taxonomy" id="230148"/>
    <lineage>
        <taxon>Eukaryota</taxon>
        <taxon>Metazoa</taxon>
        <taxon>Chordata</taxon>
        <taxon>Craniata</taxon>
        <taxon>Vertebrata</taxon>
        <taxon>Euteleostomi</taxon>
        <taxon>Actinopterygii</taxon>
        <taxon>Neopterygii</taxon>
        <taxon>Teleostei</taxon>
        <taxon>Neoteleostei</taxon>
        <taxon>Acanthomorphata</taxon>
        <taxon>Eupercaria</taxon>
        <taxon>Perciformes</taxon>
        <taxon>Cottioidei</taxon>
        <taxon>Cottales</taxon>
        <taxon>Liparidae</taxon>
        <taxon>Liparis</taxon>
    </lineage>
</organism>
<dbReference type="Gene3D" id="1.25.10.10">
    <property type="entry name" value="Leucine-rich Repeat Variant"/>
    <property type="match status" value="1"/>
</dbReference>
<name>A0A4Z2E8L5_9TELE</name>
<comment type="similarity">
    <text evidence="1">Belongs to the beta-catenin family.</text>
</comment>
<accession>A0A4Z2E8L5</accession>
<dbReference type="EMBL" id="SRLO01013048">
    <property type="protein sequence ID" value="TNN25256.1"/>
    <property type="molecule type" value="Genomic_DNA"/>
</dbReference>